<dbReference type="EMBL" id="CP036526">
    <property type="protein sequence ID" value="QDT09489.1"/>
    <property type="molecule type" value="Genomic_DNA"/>
</dbReference>
<keyword evidence="2" id="KW-0732">Signal</keyword>
<name>A0A517NQU1_9BACT</name>
<feature type="chain" id="PRO_5022132479" evidence="2">
    <location>
        <begin position="21"/>
        <end position="123"/>
    </location>
</feature>
<evidence type="ECO:0000313" key="3">
    <source>
        <dbReference type="EMBL" id="QDT09489.1"/>
    </source>
</evidence>
<sequence length="123" mass="14082" precursor="true">MNVRVSAIAFVMVLSSAFVAASGSFAQESKEAEANSRSGLFDDSEKSPRSSLSTDPAQIRAERAVELRQARALYRSQQRIERLERNAWIGYEPLRPTWNSVPMMSSRYNYRRTIYVPVYSRVR</sequence>
<evidence type="ECO:0000256" key="2">
    <source>
        <dbReference type="SAM" id="SignalP"/>
    </source>
</evidence>
<organism evidence="3 4">
    <name type="scientific">Stieleria marina</name>
    <dbReference type="NCBI Taxonomy" id="1930275"/>
    <lineage>
        <taxon>Bacteria</taxon>
        <taxon>Pseudomonadati</taxon>
        <taxon>Planctomycetota</taxon>
        <taxon>Planctomycetia</taxon>
        <taxon>Pirellulales</taxon>
        <taxon>Pirellulaceae</taxon>
        <taxon>Stieleria</taxon>
    </lineage>
</organism>
<feature type="signal peptide" evidence="2">
    <location>
        <begin position="1"/>
        <end position="20"/>
    </location>
</feature>
<proteinExistence type="predicted"/>
<evidence type="ECO:0000256" key="1">
    <source>
        <dbReference type="SAM" id="MobiDB-lite"/>
    </source>
</evidence>
<reference evidence="3 4" key="1">
    <citation type="submission" date="2019-02" db="EMBL/GenBank/DDBJ databases">
        <title>Deep-cultivation of Planctomycetes and their phenomic and genomic characterization uncovers novel biology.</title>
        <authorList>
            <person name="Wiegand S."/>
            <person name="Jogler M."/>
            <person name="Boedeker C."/>
            <person name="Pinto D."/>
            <person name="Vollmers J."/>
            <person name="Rivas-Marin E."/>
            <person name="Kohn T."/>
            <person name="Peeters S.H."/>
            <person name="Heuer A."/>
            <person name="Rast P."/>
            <person name="Oberbeckmann S."/>
            <person name="Bunk B."/>
            <person name="Jeske O."/>
            <person name="Meyerdierks A."/>
            <person name="Storesund J.E."/>
            <person name="Kallscheuer N."/>
            <person name="Luecker S."/>
            <person name="Lage O.M."/>
            <person name="Pohl T."/>
            <person name="Merkel B.J."/>
            <person name="Hornburger P."/>
            <person name="Mueller R.-W."/>
            <person name="Bruemmer F."/>
            <person name="Labrenz M."/>
            <person name="Spormann A.M."/>
            <person name="Op den Camp H."/>
            <person name="Overmann J."/>
            <person name="Amann R."/>
            <person name="Jetten M.S.M."/>
            <person name="Mascher T."/>
            <person name="Medema M.H."/>
            <person name="Devos D.P."/>
            <person name="Kaster A.-K."/>
            <person name="Ovreas L."/>
            <person name="Rohde M."/>
            <person name="Galperin M.Y."/>
            <person name="Jogler C."/>
        </authorList>
    </citation>
    <scope>NUCLEOTIDE SEQUENCE [LARGE SCALE GENOMIC DNA]</scope>
    <source>
        <strain evidence="3 4">K23_9</strain>
    </source>
</reference>
<feature type="region of interest" description="Disordered" evidence="1">
    <location>
        <begin position="32"/>
        <end position="58"/>
    </location>
</feature>
<gene>
    <name evidence="3" type="ORF">K239x_14350</name>
</gene>
<protein>
    <submittedName>
        <fullName evidence="3">Uncharacterized protein</fullName>
    </submittedName>
</protein>
<evidence type="ECO:0000313" key="4">
    <source>
        <dbReference type="Proteomes" id="UP000319817"/>
    </source>
</evidence>
<keyword evidence="4" id="KW-1185">Reference proteome</keyword>
<dbReference type="Proteomes" id="UP000319817">
    <property type="component" value="Chromosome"/>
</dbReference>
<accession>A0A517NQU1</accession>
<dbReference type="AlphaFoldDB" id="A0A517NQU1"/>